<dbReference type="InterPro" id="IPR002744">
    <property type="entry name" value="MIP18-like"/>
</dbReference>
<dbReference type="EMBL" id="CP098400">
    <property type="protein sequence ID" value="URW79563.1"/>
    <property type="molecule type" value="Genomic_DNA"/>
</dbReference>
<dbReference type="Proteomes" id="UP001056426">
    <property type="component" value="Chromosome"/>
</dbReference>
<feature type="domain" description="MIP18 family-like" evidence="1">
    <location>
        <begin position="9"/>
        <end position="82"/>
    </location>
</feature>
<dbReference type="KEGG" id="alkq:M9189_11940"/>
<gene>
    <name evidence="2" type="ORF">M9189_11940</name>
</gene>
<dbReference type="PANTHER" id="PTHR42831:SF1">
    <property type="entry name" value="FE-S PROTEIN MATURATION AUXILIARY FACTOR YITW"/>
    <property type="match status" value="1"/>
</dbReference>
<name>A0A9J6ZPK5_9BACT</name>
<reference evidence="2" key="1">
    <citation type="submission" date="2022-05" db="EMBL/GenBank/DDBJ databases">
        <authorList>
            <person name="Sun X."/>
        </authorList>
    </citation>
    <scope>NUCLEOTIDE SEQUENCE</scope>
    <source>
        <strain evidence="2">Ai-910</strain>
    </source>
</reference>
<proteinExistence type="predicted"/>
<dbReference type="InterPro" id="IPR034904">
    <property type="entry name" value="FSCA_dom_sf"/>
</dbReference>
<dbReference type="Gene3D" id="3.30.300.130">
    <property type="entry name" value="Fe-S cluster assembly (FSCA)"/>
    <property type="match status" value="1"/>
</dbReference>
<dbReference type="PANTHER" id="PTHR42831">
    <property type="entry name" value="FE-S PROTEIN MATURATION AUXILIARY FACTOR YITW"/>
    <property type="match status" value="1"/>
</dbReference>
<protein>
    <submittedName>
        <fullName evidence="2">SUF system Fe-S cluster assembly protein</fullName>
    </submittedName>
</protein>
<dbReference type="RefSeq" id="WP_250723535.1">
    <property type="nucleotide sequence ID" value="NZ_CP098400.1"/>
</dbReference>
<evidence type="ECO:0000313" key="3">
    <source>
        <dbReference type="Proteomes" id="UP001056426"/>
    </source>
</evidence>
<accession>A0A9J6ZPK5</accession>
<sequence>MENEFLSKEAEVIDALRTIYDPEIPVNIYDLGLIYELDINEDGKVRIVMTLTSPNCPVADSLPEEVHDTVADLPGITSVEVNLTFDPPWDRDMLSDEALLELGLL</sequence>
<dbReference type="AlphaFoldDB" id="A0A9J6ZPK5"/>
<evidence type="ECO:0000259" key="1">
    <source>
        <dbReference type="Pfam" id="PF01883"/>
    </source>
</evidence>
<dbReference type="InterPro" id="IPR052339">
    <property type="entry name" value="Fe-S_Maturation_MIP18"/>
</dbReference>
<dbReference type="Pfam" id="PF01883">
    <property type="entry name" value="FeS_assembly_P"/>
    <property type="match status" value="1"/>
</dbReference>
<keyword evidence="3" id="KW-1185">Reference proteome</keyword>
<dbReference type="InterPro" id="IPR014291">
    <property type="entry name" value="SUF_FeS_clus_asmbl-assoc"/>
</dbReference>
<organism evidence="2 3">
    <name type="scientific">Xiashengella succiniciproducens</name>
    <dbReference type="NCBI Taxonomy" id="2949635"/>
    <lineage>
        <taxon>Bacteria</taxon>
        <taxon>Pseudomonadati</taxon>
        <taxon>Bacteroidota</taxon>
        <taxon>Bacteroidia</taxon>
        <taxon>Marinilabiliales</taxon>
        <taxon>Marinilabiliaceae</taxon>
        <taxon>Xiashengella</taxon>
    </lineage>
</organism>
<dbReference type="SUPFAM" id="SSF117916">
    <property type="entry name" value="Fe-S cluster assembly (FSCA) domain-like"/>
    <property type="match status" value="1"/>
</dbReference>
<reference evidence="2" key="2">
    <citation type="submission" date="2022-06" db="EMBL/GenBank/DDBJ databases">
        <title>Xiashengella guii gen. nov. sp. nov., a bacterium isolated form anaerobic digestion tank.</title>
        <authorList>
            <person name="Huang H."/>
        </authorList>
    </citation>
    <scope>NUCLEOTIDE SEQUENCE</scope>
    <source>
        <strain evidence="2">Ai-910</strain>
    </source>
</reference>
<dbReference type="NCBIfam" id="TIGR02945">
    <property type="entry name" value="SUF_assoc"/>
    <property type="match status" value="1"/>
</dbReference>
<evidence type="ECO:0000313" key="2">
    <source>
        <dbReference type="EMBL" id="URW79563.1"/>
    </source>
</evidence>